<feature type="domain" description="DUF6824" evidence="2">
    <location>
        <begin position="284"/>
        <end position="355"/>
    </location>
</feature>
<feature type="compositionally biased region" description="Polar residues" evidence="1">
    <location>
        <begin position="133"/>
        <end position="154"/>
    </location>
</feature>
<protein>
    <recommendedName>
        <fullName evidence="2">DUF6824 domain-containing protein</fullName>
    </recommendedName>
</protein>
<organism evidence="4">
    <name type="scientific">Attheya septentrionalis</name>
    <dbReference type="NCBI Taxonomy" id="420275"/>
    <lineage>
        <taxon>Eukaryota</taxon>
        <taxon>Sar</taxon>
        <taxon>Stramenopiles</taxon>
        <taxon>Ochrophyta</taxon>
        <taxon>Bacillariophyta</taxon>
        <taxon>Coscinodiscophyceae</taxon>
        <taxon>Chaetocerotophycidae</taxon>
        <taxon>Chaetocerotales</taxon>
        <taxon>Attheyaceae</taxon>
        <taxon>Attheya</taxon>
    </lineage>
</organism>
<dbReference type="Pfam" id="PF20710">
    <property type="entry name" value="DUF6824"/>
    <property type="match status" value="2"/>
</dbReference>
<sequence>MKGKDAPFEVNNYDVLLMRADGKYDLTTEHVGNKRFEVLLSLHRASYTQALVSGPGADHQSDSIAAKIVNKVCHECVPNGRFLWKSSDSTQNKNAWEDLGDGPESRLIVHSMLVPVTVILSAESEQDEEPVTVDSSLPISARNSKSTINTTNGSRRPEKRFSIPGIFADLLKFRKTLDQHQDWDQEDMEPLPHTTDPNISLESMSGSVDERKKRRRRSSLLQRSLSESLRSSLSESLRSFGSSRRSFLGKKKSSKKSCGSIDFFDTTDDDILCHPNDEGGFTDATNAGNNRFRVIVNMNKPPYNAANKDGKDRIVSEIYTLVLKGTSHPGRFLIDIGNDEGTLDELSEEKSKARIKNELSKGESDDMKKLRSEAIQDLLQQKKKRDVVNRISRNSENNTSASSIELNFDDSVVRPVIPTSMTNADV</sequence>
<evidence type="ECO:0000313" key="4">
    <source>
        <dbReference type="EMBL" id="CAD9825111.1"/>
    </source>
</evidence>
<reference evidence="4" key="1">
    <citation type="submission" date="2021-01" db="EMBL/GenBank/DDBJ databases">
        <authorList>
            <person name="Corre E."/>
            <person name="Pelletier E."/>
            <person name="Niang G."/>
            <person name="Scheremetjew M."/>
            <person name="Finn R."/>
            <person name="Kale V."/>
            <person name="Holt S."/>
            <person name="Cochrane G."/>
            <person name="Meng A."/>
            <person name="Brown T."/>
            <person name="Cohen L."/>
        </authorList>
    </citation>
    <scope>NUCLEOTIDE SEQUENCE</scope>
    <source>
        <strain evidence="4">CCMP2084</strain>
    </source>
</reference>
<dbReference type="EMBL" id="HBHQ01025135">
    <property type="protein sequence ID" value="CAD9825111.1"/>
    <property type="molecule type" value="Transcribed_RNA"/>
</dbReference>
<feature type="region of interest" description="Disordered" evidence="1">
    <location>
        <begin position="124"/>
        <end position="159"/>
    </location>
</feature>
<feature type="domain" description="DUF6824" evidence="2">
    <location>
        <begin position="22"/>
        <end position="101"/>
    </location>
</feature>
<evidence type="ECO:0000256" key="1">
    <source>
        <dbReference type="SAM" id="MobiDB-lite"/>
    </source>
</evidence>
<dbReference type="AlphaFoldDB" id="A0A6T7JTE5"/>
<feature type="compositionally biased region" description="Polar residues" evidence="1">
    <location>
        <begin position="195"/>
        <end position="206"/>
    </location>
</feature>
<gene>
    <name evidence="3" type="ORF">ASEP1449_LOCUS16942</name>
    <name evidence="4" type="ORF">ASEP1449_LOCUS16945</name>
</gene>
<name>A0A6T7JTE5_9STRA</name>
<dbReference type="EMBL" id="HBHQ01025132">
    <property type="protein sequence ID" value="CAD9825108.1"/>
    <property type="molecule type" value="Transcribed_RNA"/>
</dbReference>
<accession>A0A6T7JTE5</accession>
<feature type="region of interest" description="Disordered" evidence="1">
    <location>
        <begin position="183"/>
        <end position="225"/>
    </location>
</feature>
<evidence type="ECO:0000259" key="2">
    <source>
        <dbReference type="Pfam" id="PF20710"/>
    </source>
</evidence>
<proteinExistence type="predicted"/>
<evidence type="ECO:0000313" key="3">
    <source>
        <dbReference type="EMBL" id="CAD9825108.1"/>
    </source>
</evidence>
<dbReference type="InterPro" id="IPR049227">
    <property type="entry name" value="DUF6824"/>
</dbReference>